<dbReference type="AlphaFoldDB" id="A0A6C0LW99"/>
<sequence>MPPKMKENEFYCVTCKSRVFPTGYDKVVLSNPKRPNGVPAMKSICPHCSQKLFKFTSSKA</sequence>
<evidence type="ECO:0000313" key="1">
    <source>
        <dbReference type="EMBL" id="QHU34021.1"/>
    </source>
</evidence>
<protein>
    <recommendedName>
        <fullName evidence="2">DUF5679 domain-containing protein</fullName>
    </recommendedName>
</protein>
<organism evidence="1">
    <name type="scientific">viral metagenome</name>
    <dbReference type="NCBI Taxonomy" id="1070528"/>
    <lineage>
        <taxon>unclassified sequences</taxon>
        <taxon>metagenomes</taxon>
        <taxon>organismal metagenomes</taxon>
    </lineage>
</organism>
<reference evidence="1" key="1">
    <citation type="journal article" date="2020" name="Nature">
        <title>Giant virus diversity and host interactions through global metagenomics.</title>
        <authorList>
            <person name="Schulz F."/>
            <person name="Roux S."/>
            <person name="Paez-Espino D."/>
            <person name="Jungbluth S."/>
            <person name="Walsh D.A."/>
            <person name="Denef V.J."/>
            <person name="McMahon K.D."/>
            <person name="Konstantinidis K.T."/>
            <person name="Eloe-Fadrosh E.A."/>
            <person name="Kyrpides N.C."/>
            <person name="Woyke T."/>
        </authorList>
    </citation>
    <scope>NUCLEOTIDE SEQUENCE</scope>
    <source>
        <strain evidence="1">GVMAG-S-1016704-142</strain>
    </source>
</reference>
<name>A0A6C0LW99_9ZZZZ</name>
<dbReference type="EMBL" id="MN740566">
    <property type="protein sequence ID" value="QHU34021.1"/>
    <property type="molecule type" value="Genomic_DNA"/>
</dbReference>
<evidence type="ECO:0008006" key="2">
    <source>
        <dbReference type="Google" id="ProtNLM"/>
    </source>
</evidence>
<accession>A0A6C0LW99</accession>
<proteinExistence type="predicted"/>